<keyword evidence="2" id="KW-1185">Reference proteome</keyword>
<reference evidence="2" key="1">
    <citation type="journal article" date="2019" name="Int. J. Syst. Evol. Microbiol.">
        <title>The Global Catalogue of Microorganisms (GCM) 10K type strain sequencing project: providing services to taxonomists for standard genome sequencing and annotation.</title>
        <authorList>
            <consortium name="The Broad Institute Genomics Platform"/>
            <consortium name="The Broad Institute Genome Sequencing Center for Infectious Disease"/>
            <person name="Wu L."/>
            <person name="Ma J."/>
        </authorList>
    </citation>
    <scope>NUCLEOTIDE SEQUENCE [LARGE SCALE GENOMIC DNA]</scope>
    <source>
        <strain evidence="2">CCUG 60214</strain>
    </source>
</reference>
<name>A0ABW3QTQ1_9PSEU</name>
<evidence type="ECO:0000313" key="1">
    <source>
        <dbReference type="EMBL" id="MFD1148224.1"/>
    </source>
</evidence>
<dbReference type="EMBL" id="JBHTLK010000058">
    <property type="protein sequence ID" value="MFD1148224.1"/>
    <property type="molecule type" value="Genomic_DNA"/>
</dbReference>
<protein>
    <submittedName>
        <fullName evidence="1">Uncharacterized protein</fullName>
    </submittedName>
</protein>
<comment type="caution">
    <text evidence="1">The sequence shown here is derived from an EMBL/GenBank/DDBJ whole genome shotgun (WGS) entry which is preliminary data.</text>
</comment>
<dbReference type="RefSeq" id="WP_380723658.1">
    <property type="nucleotide sequence ID" value="NZ_JBHTLK010000058.1"/>
</dbReference>
<evidence type="ECO:0000313" key="2">
    <source>
        <dbReference type="Proteomes" id="UP001597168"/>
    </source>
</evidence>
<organism evidence="1 2">
    <name type="scientific">Saccharothrix hoggarensis</name>
    <dbReference type="NCBI Taxonomy" id="913853"/>
    <lineage>
        <taxon>Bacteria</taxon>
        <taxon>Bacillati</taxon>
        <taxon>Actinomycetota</taxon>
        <taxon>Actinomycetes</taxon>
        <taxon>Pseudonocardiales</taxon>
        <taxon>Pseudonocardiaceae</taxon>
        <taxon>Saccharothrix</taxon>
    </lineage>
</organism>
<dbReference type="Proteomes" id="UP001597168">
    <property type="component" value="Unassembled WGS sequence"/>
</dbReference>
<sequence>MPFTLSELPVGAHDARFTEDVGAMDIINARLTASQNGDRWTLVTSVTETFTPQEISAGWEFEDWASVWEWDDSDHDFITNFGVTRFRPASLRESFSWTWSNVPGDVLDTELGGEEIRVQVFLRNFSTGSAAIHRFTPILQISPG</sequence>
<proteinExistence type="predicted"/>
<accession>A0ABW3QTQ1</accession>
<gene>
    <name evidence="1" type="ORF">ACFQ3T_13925</name>
</gene>